<keyword evidence="7" id="KW-0342">GTP-binding</keyword>
<dbReference type="InterPro" id="IPR027417">
    <property type="entry name" value="P-loop_NTPase"/>
</dbReference>
<dbReference type="GO" id="GO:0005525">
    <property type="term" value="F:GTP binding"/>
    <property type="evidence" value="ECO:0007669"/>
    <property type="project" value="UniProtKB-KW"/>
</dbReference>
<dbReference type="HAMAP" id="MF_00321">
    <property type="entry name" value="GTPase_EngB"/>
    <property type="match status" value="1"/>
</dbReference>
<dbReference type="GO" id="GO:0046872">
    <property type="term" value="F:metal ion binding"/>
    <property type="evidence" value="ECO:0007669"/>
    <property type="project" value="UniProtKB-KW"/>
</dbReference>
<dbReference type="InterPro" id="IPR030393">
    <property type="entry name" value="G_ENGB_dom"/>
</dbReference>
<feature type="non-terminal residue" evidence="11">
    <location>
        <position position="1"/>
    </location>
</feature>
<comment type="cofactor">
    <cofactor evidence="1">
        <name>Mg(2+)</name>
        <dbReference type="ChEBI" id="CHEBI:18420"/>
    </cofactor>
</comment>
<keyword evidence="9" id="KW-0131">Cell cycle</keyword>
<accession>A0A382MPG2</accession>
<dbReference type="SUPFAM" id="SSF52540">
    <property type="entry name" value="P-loop containing nucleoside triphosphate hydrolases"/>
    <property type="match status" value="1"/>
</dbReference>
<comment type="similarity">
    <text evidence="2">Belongs to the TRAFAC class TrmE-Era-EngA-EngB-Septin-like GTPase superfamily. EngB GTPase family.</text>
</comment>
<dbReference type="CDD" id="cd01876">
    <property type="entry name" value="YihA_EngB"/>
    <property type="match status" value="1"/>
</dbReference>
<dbReference type="GO" id="GO:0005829">
    <property type="term" value="C:cytosol"/>
    <property type="evidence" value="ECO:0007669"/>
    <property type="project" value="TreeGrafter"/>
</dbReference>
<protein>
    <recommendedName>
        <fullName evidence="10">EngB-type G domain-containing protein</fullName>
    </recommendedName>
</protein>
<proteinExistence type="inferred from homology"/>
<evidence type="ECO:0000256" key="2">
    <source>
        <dbReference type="ARBA" id="ARBA00009638"/>
    </source>
</evidence>
<dbReference type="NCBIfam" id="TIGR03598">
    <property type="entry name" value="GTPase_YsxC"/>
    <property type="match status" value="1"/>
</dbReference>
<dbReference type="PANTHER" id="PTHR11649:SF13">
    <property type="entry name" value="ENGB-TYPE G DOMAIN-CONTAINING PROTEIN"/>
    <property type="match status" value="1"/>
</dbReference>
<keyword evidence="6" id="KW-0460">Magnesium</keyword>
<dbReference type="InterPro" id="IPR005225">
    <property type="entry name" value="Small_GTP-bd"/>
</dbReference>
<evidence type="ECO:0000256" key="6">
    <source>
        <dbReference type="ARBA" id="ARBA00022842"/>
    </source>
</evidence>
<dbReference type="Gene3D" id="3.40.50.300">
    <property type="entry name" value="P-loop containing nucleotide triphosphate hydrolases"/>
    <property type="match status" value="1"/>
</dbReference>
<name>A0A382MPG2_9ZZZZ</name>
<evidence type="ECO:0000256" key="5">
    <source>
        <dbReference type="ARBA" id="ARBA00022741"/>
    </source>
</evidence>
<evidence type="ECO:0000256" key="8">
    <source>
        <dbReference type="ARBA" id="ARBA00023210"/>
    </source>
</evidence>
<evidence type="ECO:0000259" key="10">
    <source>
        <dbReference type="PROSITE" id="PS51706"/>
    </source>
</evidence>
<dbReference type="GO" id="GO:0000917">
    <property type="term" value="P:division septum assembly"/>
    <property type="evidence" value="ECO:0007669"/>
    <property type="project" value="UniProtKB-KW"/>
</dbReference>
<feature type="domain" description="EngB-type G" evidence="10">
    <location>
        <begin position="17"/>
        <end position="191"/>
    </location>
</feature>
<evidence type="ECO:0000256" key="3">
    <source>
        <dbReference type="ARBA" id="ARBA00022618"/>
    </source>
</evidence>
<sequence length="196" mass="21957">VEYAGTIASPGHRSFETLPQIAFSGRSNVGKSSLINRLLRRTRKKIAHVSSTPGKTQALNFYRVNEDVFFVDLPGYGYARVPEATRTAWAKLIEWYLGKSSQVLGVVHLVDARHPPTKHDHGMVEYLAEIGIPTLIVLTKIDKLKRRERDVSMTRAIDALKVDQSQLLPFSSKTGEGRETLLDALTELMSPEKEDQ</sequence>
<dbReference type="EMBL" id="UINC01094939">
    <property type="protein sequence ID" value="SVC50606.1"/>
    <property type="molecule type" value="Genomic_DNA"/>
</dbReference>
<reference evidence="11" key="1">
    <citation type="submission" date="2018-05" db="EMBL/GenBank/DDBJ databases">
        <authorList>
            <person name="Lanie J.A."/>
            <person name="Ng W.-L."/>
            <person name="Kazmierczak K.M."/>
            <person name="Andrzejewski T.M."/>
            <person name="Davidsen T.M."/>
            <person name="Wayne K.J."/>
            <person name="Tettelin H."/>
            <person name="Glass J.I."/>
            <person name="Rusch D."/>
            <person name="Podicherti R."/>
            <person name="Tsui H.-C.T."/>
            <person name="Winkler M.E."/>
        </authorList>
    </citation>
    <scope>NUCLEOTIDE SEQUENCE</scope>
</reference>
<evidence type="ECO:0000256" key="7">
    <source>
        <dbReference type="ARBA" id="ARBA00023134"/>
    </source>
</evidence>
<dbReference type="InterPro" id="IPR019987">
    <property type="entry name" value="GTP-bd_ribosome_bio_YsxC"/>
</dbReference>
<keyword evidence="4" id="KW-0479">Metal-binding</keyword>
<dbReference type="InterPro" id="IPR006073">
    <property type="entry name" value="GTP-bd"/>
</dbReference>
<evidence type="ECO:0000256" key="9">
    <source>
        <dbReference type="ARBA" id="ARBA00023306"/>
    </source>
</evidence>
<evidence type="ECO:0000256" key="1">
    <source>
        <dbReference type="ARBA" id="ARBA00001946"/>
    </source>
</evidence>
<dbReference type="PANTHER" id="PTHR11649">
    <property type="entry name" value="MSS1/TRME-RELATED GTP-BINDING PROTEIN"/>
    <property type="match status" value="1"/>
</dbReference>
<evidence type="ECO:0000256" key="4">
    <source>
        <dbReference type="ARBA" id="ARBA00022723"/>
    </source>
</evidence>
<dbReference type="PROSITE" id="PS51706">
    <property type="entry name" value="G_ENGB"/>
    <property type="match status" value="1"/>
</dbReference>
<evidence type="ECO:0000313" key="11">
    <source>
        <dbReference type="EMBL" id="SVC50606.1"/>
    </source>
</evidence>
<organism evidence="11">
    <name type="scientific">marine metagenome</name>
    <dbReference type="NCBI Taxonomy" id="408172"/>
    <lineage>
        <taxon>unclassified sequences</taxon>
        <taxon>metagenomes</taxon>
        <taxon>ecological metagenomes</taxon>
    </lineage>
</organism>
<keyword evidence="5" id="KW-0547">Nucleotide-binding</keyword>
<keyword evidence="8" id="KW-0717">Septation</keyword>
<gene>
    <name evidence="11" type="ORF">METZ01_LOCUS303460</name>
</gene>
<keyword evidence="3" id="KW-0132">Cell division</keyword>
<dbReference type="AlphaFoldDB" id="A0A382MPG2"/>
<dbReference type="Pfam" id="PF01926">
    <property type="entry name" value="MMR_HSR1"/>
    <property type="match status" value="1"/>
</dbReference>
<dbReference type="NCBIfam" id="TIGR00231">
    <property type="entry name" value="small_GTP"/>
    <property type="match status" value="1"/>
</dbReference>